<evidence type="ECO:0000259" key="10">
    <source>
        <dbReference type="Pfam" id="PF01743"/>
    </source>
</evidence>
<dbReference type="PANTHER" id="PTHR46173">
    <property type="entry name" value="CCA TRNA NUCLEOTIDYLTRANSFERASE 1, MITOCHONDRIAL"/>
    <property type="match status" value="1"/>
</dbReference>
<dbReference type="InterPro" id="IPR002646">
    <property type="entry name" value="PolA_pol_head_dom"/>
</dbReference>
<evidence type="ECO:0000313" key="13">
    <source>
        <dbReference type="EMBL" id="GFZ75189.1"/>
    </source>
</evidence>
<keyword evidence="4" id="KW-0548">Nucleotidyltransferase</keyword>
<dbReference type="InterPro" id="IPR032828">
    <property type="entry name" value="PolyA_RNA-bd"/>
</dbReference>
<sequence length="412" mass="48849">MLKAQNMKYSNQLKTAQKIITILKTNGFEAFIVGGTVRDYLLQINANEDIDITTNAAPQQIKLLLFPEKTTQIKINYGSFKITFENYLFEITTYRKEGTYKDYRHPSEIFFTKNVHQDLLRRDFTINALLMDETGKIFDFTPEKQGKKDLKQGLIRTIKDPFIRFQEDPLRILRAFYFQSKLGFCIEKTTQKAIIHKNHLLAKISSQRIYEHIEKIITHKNWHQTFKTMIETKTHLFLPQLNQSILCLAYLHETQLKYIQAHHKLKRRIFWSMSLLLNNQILASFPFTKQKKKSYQNIASLSLYLWENITFNLFKHGLKNCLLANQINYLLQKEPYAAAKIQYIYQYLPIKTITELNFSWQEVLKQLPHKPKGTWIKHTQKQLITKVLNREIPNIKEQLINFVLSQNQILDK</sequence>
<keyword evidence="14" id="KW-1185">Reference proteome</keyword>
<comment type="caution">
    <text evidence="13">The sequence shown here is derived from an EMBL/GenBank/DDBJ whole genome shotgun (WGS) entry which is preliminary data.</text>
</comment>
<feature type="domain" description="CCA-adding enzyme C-terminal" evidence="12">
    <location>
        <begin position="279"/>
        <end position="403"/>
    </location>
</feature>
<keyword evidence="2 9" id="KW-0808">Transferase</keyword>
<keyword evidence="8 9" id="KW-0694">RNA-binding</keyword>
<dbReference type="Gene3D" id="3.30.460.10">
    <property type="entry name" value="Beta Polymerase, domain 2"/>
    <property type="match status" value="1"/>
</dbReference>
<evidence type="ECO:0000256" key="9">
    <source>
        <dbReference type="RuleBase" id="RU003953"/>
    </source>
</evidence>
<feature type="domain" description="tRNA nucleotidyltransferase/poly(A) polymerase RNA and SrmB- binding" evidence="11">
    <location>
        <begin position="183"/>
        <end position="242"/>
    </location>
</feature>
<dbReference type="Pfam" id="PF12627">
    <property type="entry name" value="PolyA_pol_RNAbd"/>
    <property type="match status" value="1"/>
</dbReference>
<evidence type="ECO:0000259" key="12">
    <source>
        <dbReference type="Pfam" id="PF13735"/>
    </source>
</evidence>
<dbReference type="Gene3D" id="1.10.246.80">
    <property type="match status" value="1"/>
</dbReference>
<dbReference type="Proteomes" id="UP000677853">
    <property type="component" value="Unassembled WGS sequence"/>
</dbReference>
<dbReference type="EMBL" id="BMZZ01000002">
    <property type="protein sequence ID" value="GFZ75189.1"/>
    <property type="molecule type" value="Genomic_DNA"/>
</dbReference>
<keyword evidence="5" id="KW-0479">Metal-binding</keyword>
<dbReference type="SUPFAM" id="SSF81301">
    <property type="entry name" value="Nucleotidyltransferase"/>
    <property type="match status" value="1"/>
</dbReference>
<gene>
    <name evidence="13" type="primary">cca</name>
    <name evidence="13" type="ORF">HPP_1470</name>
</gene>
<evidence type="ECO:0000313" key="14">
    <source>
        <dbReference type="Proteomes" id="UP000677853"/>
    </source>
</evidence>
<feature type="domain" description="Poly A polymerase head" evidence="10">
    <location>
        <begin position="30"/>
        <end position="156"/>
    </location>
</feature>
<keyword evidence="6" id="KW-0547">Nucleotide-binding</keyword>
<keyword evidence="3" id="KW-0819">tRNA processing</keyword>
<evidence type="ECO:0000256" key="4">
    <source>
        <dbReference type="ARBA" id="ARBA00022695"/>
    </source>
</evidence>
<dbReference type="InterPro" id="IPR043519">
    <property type="entry name" value="NT_sf"/>
</dbReference>
<evidence type="ECO:0000256" key="2">
    <source>
        <dbReference type="ARBA" id="ARBA00022679"/>
    </source>
</evidence>
<dbReference type="SUPFAM" id="SSF81891">
    <property type="entry name" value="Poly A polymerase C-terminal region-like"/>
    <property type="match status" value="1"/>
</dbReference>
<evidence type="ECO:0000256" key="8">
    <source>
        <dbReference type="ARBA" id="ARBA00022884"/>
    </source>
</evidence>
<dbReference type="InterPro" id="IPR032810">
    <property type="entry name" value="CCA-adding_enz_C"/>
</dbReference>
<dbReference type="Pfam" id="PF01743">
    <property type="entry name" value="PolyA_pol"/>
    <property type="match status" value="1"/>
</dbReference>
<name>A0ABQ1EJP0_9MOLU</name>
<comment type="similarity">
    <text evidence="9">Belongs to the tRNA nucleotidyltransferase/poly(A) polymerase family.</text>
</comment>
<dbReference type="NCBIfam" id="NF009814">
    <property type="entry name" value="PRK13299.1"/>
    <property type="match status" value="1"/>
</dbReference>
<evidence type="ECO:0000259" key="11">
    <source>
        <dbReference type="Pfam" id="PF12627"/>
    </source>
</evidence>
<organism evidence="13 14">
    <name type="scientific">Hydrangea phyllody phytoplasma</name>
    <dbReference type="NCBI Taxonomy" id="238673"/>
    <lineage>
        <taxon>Bacteria</taxon>
        <taxon>Bacillati</taxon>
        <taxon>Mycoplasmatota</taxon>
        <taxon>Mollicutes</taxon>
        <taxon>Acholeplasmatales</taxon>
        <taxon>Acholeplasmataceae</taxon>
        <taxon>Candidatus Phytoplasma</taxon>
        <taxon>16SrI (Aster yellows group)</taxon>
    </lineage>
</organism>
<evidence type="ECO:0000256" key="3">
    <source>
        <dbReference type="ARBA" id="ARBA00022694"/>
    </source>
</evidence>
<dbReference type="Pfam" id="PF13735">
    <property type="entry name" value="tRNA_NucTran2_2"/>
    <property type="match status" value="1"/>
</dbReference>
<dbReference type="Gene3D" id="1.10.3090.10">
    <property type="entry name" value="cca-adding enzyme, domain 2"/>
    <property type="match status" value="1"/>
</dbReference>
<protein>
    <submittedName>
        <fullName evidence="13">CCA-adding enzyme</fullName>
    </submittedName>
</protein>
<keyword evidence="7" id="KW-0460">Magnesium</keyword>
<dbReference type="CDD" id="cd05398">
    <property type="entry name" value="NT_ClassII-CCAase"/>
    <property type="match status" value="1"/>
</dbReference>
<accession>A0ABQ1EJP0</accession>
<reference evidence="13 14" key="1">
    <citation type="journal article" date="2021" name="J. Gen. Plant Pathol.">
        <title>Enrichment of phytoplasma genome DNA through a methyl-CpG binding domain-mediated method for efficient genome sequencing.</title>
        <authorList>
            <person name="Nijo T."/>
            <person name="Iwabuchi N."/>
            <person name="Tokuda R."/>
            <person name="Suzuki T."/>
            <person name="Matsumoto O."/>
            <person name="Miyazaki A."/>
            <person name="Maejima K."/>
            <person name="Oshima K."/>
            <person name="Namba S."/>
            <person name="Yamaji Y."/>
        </authorList>
    </citation>
    <scope>NUCLEOTIDE SEQUENCE [LARGE SCALE GENOMIC DNA]</scope>
    <source>
        <strain evidence="13 14">HP</strain>
    </source>
</reference>
<evidence type="ECO:0000256" key="5">
    <source>
        <dbReference type="ARBA" id="ARBA00022723"/>
    </source>
</evidence>
<proteinExistence type="inferred from homology"/>
<dbReference type="InterPro" id="IPR050264">
    <property type="entry name" value="Bact_CCA-adding_enz_type3_sf"/>
</dbReference>
<evidence type="ECO:0000256" key="7">
    <source>
        <dbReference type="ARBA" id="ARBA00022842"/>
    </source>
</evidence>
<comment type="cofactor">
    <cofactor evidence="1">
        <name>Mg(2+)</name>
        <dbReference type="ChEBI" id="CHEBI:18420"/>
    </cofactor>
</comment>
<dbReference type="PANTHER" id="PTHR46173:SF1">
    <property type="entry name" value="CCA TRNA NUCLEOTIDYLTRANSFERASE 1, MITOCHONDRIAL"/>
    <property type="match status" value="1"/>
</dbReference>
<evidence type="ECO:0000256" key="6">
    <source>
        <dbReference type="ARBA" id="ARBA00022741"/>
    </source>
</evidence>
<evidence type="ECO:0000256" key="1">
    <source>
        <dbReference type="ARBA" id="ARBA00001946"/>
    </source>
</evidence>